<feature type="region of interest" description="Disordered" evidence="1">
    <location>
        <begin position="1"/>
        <end position="53"/>
    </location>
</feature>
<feature type="compositionally biased region" description="Basic and acidic residues" evidence="1">
    <location>
        <begin position="167"/>
        <end position="183"/>
    </location>
</feature>
<dbReference type="PRINTS" id="PR00929">
    <property type="entry name" value="ATHOOK"/>
</dbReference>
<comment type="caution">
    <text evidence="2">The sequence shown here is derived from an EMBL/GenBank/DDBJ whole genome shotgun (WGS) entry which is preliminary data.</text>
</comment>
<sequence>MDSNDGADRFFAAPARPDIERDAFDRDRESERASINREKEELKKQKHETSQMKQHLMFGISEFFWKKAELESGLVHAPEFLDDDRLPAPPPLQPESDTDSQLQSPPRKKKRGRPRLDKQPVSPITAGEKTPGGIRPPSTVSPANFADDEGEETDRPRLVPKRGRGRPRLDQKVETAEADKQDSAVEASSNSAKKRGRPKLYHDTGYGTRLPLTYLLPSGATIEAEEARLARPAHWKYVIRFIKDRQAAAKFRLRDWLEGKSKECMVCFVDLGMKSLWTPGCERVRACGECQRLGTPCLVLDPTGSKMVLLPRSHEFAEAS</sequence>
<feature type="compositionally biased region" description="Basic and acidic residues" evidence="1">
    <location>
        <begin position="17"/>
        <end position="50"/>
    </location>
</feature>
<proteinExistence type="predicted"/>
<evidence type="ECO:0000313" key="3">
    <source>
        <dbReference type="Proteomes" id="UP000183809"/>
    </source>
</evidence>
<dbReference type="RefSeq" id="XP_020131706.1">
    <property type="nucleotide sequence ID" value="XM_020271649.1"/>
</dbReference>
<evidence type="ECO:0000313" key="2">
    <source>
        <dbReference type="EMBL" id="OJD35446.1"/>
    </source>
</evidence>
<gene>
    <name evidence="2" type="ORF">BKCO1_1700037</name>
</gene>
<dbReference type="SMART" id="SM00384">
    <property type="entry name" value="AT_hook"/>
    <property type="match status" value="3"/>
</dbReference>
<evidence type="ECO:0000256" key="1">
    <source>
        <dbReference type="SAM" id="MobiDB-lite"/>
    </source>
</evidence>
<name>A0A1J9R223_9PEZI</name>
<keyword evidence="3" id="KW-1185">Reference proteome</keyword>
<dbReference type="InterPro" id="IPR017956">
    <property type="entry name" value="AT_hook_DNA-bd_motif"/>
</dbReference>
<dbReference type="AlphaFoldDB" id="A0A1J9R223"/>
<reference evidence="2 3" key="1">
    <citation type="submission" date="2016-10" db="EMBL/GenBank/DDBJ databases">
        <title>Proteomics and genomics reveal pathogen-plant mechanisms compatible with a hemibiotrophic lifestyle of Diplodia corticola.</title>
        <authorList>
            <person name="Fernandes I."/>
            <person name="De Jonge R."/>
            <person name="Van De Peer Y."/>
            <person name="Devreese B."/>
            <person name="Alves A."/>
            <person name="Esteves A.C."/>
        </authorList>
    </citation>
    <scope>NUCLEOTIDE SEQUENCE [LARGE SCALE GENOMIC DNA]</scope>
    <source>
        <strain evidence="2 3">CBS 112549</strain>
    </source>
</reference>
<dbReference type="OrthoDB" id="10670099at2759"/>
<dbReference type="EMBL" id="MNUE01000017">
    <property type="protein sequence ID" value="OJD35446.1"/>
    <property type="molecule type" value="Genomic_DNA"/>
</dbReference>
<feature type="region of interest" description="Disordered" evidence="1">
    <location>
        <begin position="80"/>
        <end position="202"/>
    </location>
</feature>
<dbReference type="GeneID" id="31011908"/>
<organism evidence="2 3">
    <name type="scientific">Diplodia corticola</name>
    <dbReference type="NCBI Taxonomy" id="236234"/>
    <lineage>
        <taxon>Eukaryota</taxon>
        <taxon>Fungi</taxon>
        <taxon>Dikarya</taxon>
        <taxon>Ascomycota</taxon>
        <taxon>Pezizomycotina</taxon>
        <taxon>Dothideomycetes</taxon>
        <taxon>Dothideomycetes incertae sedis</taxon>
        <taxon>Botryosphaeriales</taxon>
        <taxon>Botryosphaeriaceae</taxon>
        <taxon>Diplodia</taxon>
    </lineage>
</organism>
<dbReference type="GO" id="GO:0003677">
    <property type="term" value="F:DNA binding"/>
    <property type="evidence" value="ECO:0007669"/>
    <property type="project" value="InterPro"/>
</dbReference>
<dbReference type="Proteomes" id="UP000183809">
    <property type="component" value="Unassembled WGS sequence"/>
</dbReference>
<protein>
    <submittedName>
        <fullName evidence="2">Uncharacterized protein</fullName>
    </submittedName>
</protein>
<accession>A0A1J9R223</accession>